<gene>
    <name evidence="1" type="ORF">M9H77_21541</name>
</gene>
<protein>
    <submittedName>
        <fullName evidence="1">Uncharacterized protein</fullName>
    </submittedName>
</protein>
<organism evidence="1 2">
    <name type="scientific">Catharanthus roseus</name>
    <name type="common">Madagascar periwinkle</name>
    <name type="synonym">Vinca rosea</name>
    <dbReference type="NCBI Taxonomy" id="4058"/>
    <lineage>
        <taxon>Eukaryota</taxon>
        <taxon>Viridiplantae</taxon>
        <taxon>Streptophyta</taxon>
        <taxon>Embryophyta</taxon>
        <taxon>Tracheophyta</taxon>
        <taxon>Spermatophyta</taxon>
        <taxon>Magnoliopsida</taxon>
        <taxon>eudicotyledons</taxon>
        <taxon>Gunneridae</taxon>
        <taxon>Pentapetalae</taxon>
        <taxon>asterids</taxon>
        <taxon>lamiids</taxon>
        <taxon>Gentianales</taxon>
        <taxon>Apocynaceae</taxon>
        <taxon>Rauvolfioideae</taxon>
        <taxon>Vinceae</taxon>
        <taxon>Catharanthinae</taxon>
        <taxon>Catharanthus</taxon>
    </lineage>
</organism>
<name>A0ACC0AMN2_CATRO</name>
<reference evidence="2" key="1">
    <citation type="journal article" date="2023" name="Nat. Plants">
        <title>Single-cell RNA sequencing provides a high-resolution roadmap for understanding the multicellular compartmentation of specialized metabolism.</title>
        <authorList>
            <person name="Sun S."/>
            <person name="Shen X."/>
            <person name="Li Y."/>
            <person name="Li Y."/>
            <person name="Wang S."/>
            <person name="Li R."/>
            <person name="Zhang H."/>
            <person name="Shen G."/>
            <person name="Guo B."/>
            <person name="Wei J."/>
            <person name="Xu J."/>
            <person name="St-Pierre B."/>
            <person name="Chen S."/>
            <person name="Sun C."/>
        </authorList>
    </citation>
    <scope>NUCLEOTIDE SEQUENCE [LARGE SCALE GENOMIC DNA]</scope>
</reference>
<dbReference type="EMBL" id="CM044705">
    <property type="protein sequence ID" value="KAI5662218.1"/>
    <property type="molecule type" value="Genomic_DNA"/>
</dbReference>
<accession>A0ACC0AMN2</accession>
<evidence type="ECO:0000313" key="1">
    <source>
        <dbReference type="EMBL" id="KAI5662218.1"/>
    </source>
</evidence>
<sequence length="147" mass="16561">MELNEGGSDFRKSFEKTVGHEYSAEDMLQPRETDIPALFLVFVVLPLVAYILLGKWSETSKKKERIGLLAHQAAEEAIRVETMAPASVFSLLPLPNKAAHNCAKCFGPAGTRCSRCKSVWYWYDPISILMHSSVYRMIELENSFLSC</sequence>
<evidence type="ECO:0000313" key="2">
    <source>
        <dbReference type="Proteomes" id="UP001060085"/>
    </source>
</evidence>
<dbReference type="Proteomes" id="UP001060085">
    <property type="component" value="Linkage Group LG05"/>
</dbReference>
<keyword evidence="2" id="KW-1185">Reference proteome</keyword>
<proteinExistence type="predicted"/>
<comment type="caution">
    <text evidence="1">The sequence shown here is derived from an EMBL/GenBank/DDBJ whole genome shotgun (WGS) entry which is preliminary data.</text>
</comment>